<keyword evidence="9" id="KW-0175">Coiled coil</keyword>
<dbReference type="InterPro" id="IPR009057">
    <property type="entry name" value="Homeodomain-like_sf"/>
</dbReference>
<evidence type="ECO:0000256" key="4">
    <source>
        <dbReference type="ARBA" id="ARBA00023012"/>
    </source>
</evidence>
<dbReference type="InterPro" id="IPR011006">
    <property type="entry name" value="CheY-like_superfamily"/>
</dbReference>
<feature type="coiled-coil region" evidence="9">
    <location>
        <begin position="111"/>
        <end position="138"/>
    </location>
</feature>
<dbReference type="SUPFAM" id="SSF46689">
    <property type="entry name" value="Homeodomain-like"/>
    <property type="match status" value="2"/>
</dbReference>
<dbReference type="PROSITE" id="PS01124">
    <property type="entry name" value="HTH_ARAC_FAMILY_2"/>
    <property type="match status" value="1"/>
</dbReference>
<dbReference type="InterPro" id="IPR018062">
    <property type="entry name" value="HTH_AraC-typ_CS"/>
</dbReference>
<evidence type="ECO:0000313" key="13">
    <source>
        <dbReference type="Proteomes" id="UP000535838"/>
    </source>
</evidence>
<keyword evidence="7" id="KW-0804">Transcription</keyword>
<dbReference type="GO" id="GO:0000160">
    <property type="term" value="P:phosphorelay signal transduction system"/>
    <property type="evidence" value="ECO:0007669"/>
    <property type="project" value="UniProtKB-KW"/>
</dbReference>
<protein>
    <submittedName>
        <fullName evidence="12">Response regulator</fullName>
    </submittedName>
</protein>
<name>A0A841T1M4_9BACL</name>
<dbReference type="RefSeq" id="WP_185122667.1">
    <property type="nucleotide sequence ID" value="NZ_JACJVQ010000022.1"/>
</dbReference>
<dbReference type="PROSITE" id="PS00041">
    <property type="entry name" value="HTH_ARAC_FAMILY_1"/>
    <property type="match status" value="1"/>
</dbReference>
<dbReference type="PANTHER" id="PTHR42713:SF3">
    <property type="entry name" value="TRANSCRIPTIONAL REGULATORY PROTEIN HPTR"/>
    <property type="match status" value="1"/>
</dbReference>
<evidence type="ECO:0000313" key="12">
    <source>
        <dbReference type="EMBL" id="MBB6637452.1"/>
    </source>
</evidence>
<dbReference type="InterPro" id="IPR001789">
    <property type="entry name" value="Sig_transdc_resp-reg_receiver"/>
</dbReference>
<keyword evidence="6" id="KW-0238">DNA-binding</keyword>
<dbReference type="PRINTS" id="PR00032">
    <property type="entry name" value="HTHARAC"/>
</dbReference>
<feature type="domain" description="HTH araC/xylS-type" evidence="10">
    <location>
        <begin position="433"/>
        <end position="535"/>
    </location>
</feature>
<evidence type="ECO:0000256" key="5">
    <source>
        <dbReference type="ARBA" id="ARBA00023015"/>
    </source>
</evidence>
<evidence type="ECO:0000256" key="2">
    <source>
        <dbReference type="ARBA" id="ARBA00022490"/>
    </source>
</evidence>
<dbReference type="PROSITE" id="PS50110">
    <property type="entry name" value="RESPONSE_REGULATORY"/>
    <property type="match status" value="1"/>
</dbReference>
<dbReference type="Gene3D" id="3.40.50.2300">
    <property type="match status" value="1"/>
</dbReference>
<proteinExistence type="predicted"/>
<evidence type="ECO:0000256" key="6">
    <source>
        <dbReference type="ARBA" id="ARBA00023125"/>
    </source>
</evidence>
<dbReference type="AlphaFoldDB" id="A0A841T1M4"/>
<dbReference type="SUPFAM" id="SSF52172">
    <property type="entry name" value="CheY-like"/>
    <property type="match status" value="1"/>
</dbReference>
<evidence type="ECO:0000256" key="3">
    <source>
        <dbReference type="ARBA" id="ARBA00022553"/>
    </source>
</evidence>
<evidence type="ECO:0000256" key="7">
    <source>
        <dbReference type="ARBA" id="ARBA00023163"/>
    </source>
</evidence>
<keyword evidence="13" id="KW-1185">Reference proteome</keyword>
<comment type="caution">
    <text evidence="12">The sequence shown here is derived from an EMBL/GenBank/DDBJ whole genome shotgun (WGS) entry which is preliminary data.</text>
</comment>
<evidence type="ECO:0000256" key="9">
    <source>
        <dbReference type="SAM" id="Coils"/>
    </source>
</evidence>
<gene>
    <name evidence="12" type="ORF">H7B67_25260</name>
</gene>
<dbReference type="Gene3D" id="1.10.10.60">
    <property type="entry name" value="Homeodomain-like"/>
    <property type="match status" value="2"/>
</dbReference>
<evidence type="ECO:0000256" key="8">
    <source>
        <dbReference type="PROSITE-ProRule" id="PRU00169"/>
    </source>
</evidence>
<dbReference type="Pfam" id="PF00072">
    <property type="entry name" value="Response_reg"/>
    <property type="match status" value="1"/>
</dbReference>
<dbReference type="GO" id="GO:0003700">
    <property type="term" value="F:DNA-binding transcription factor activity"/>
    <property type="evidence" value="ECO:0007669"/>
    <property type="project" value="InterPro"/>
</dbReference>
<dbReference type="GO" id="GO:0043565">
    <property type="term" value="F:sequence-specific DNA binding"/>
    <property type="evidence" value="ECO:0007669"/>
    <property type="project" value="InterPro"/>
</dbReference>
<dbReference type="SMART" id="SM00448">
    <property type="entry name" value="REC"/>
    <property type="match status" value="1"/>
</dbReference>
<dbReference type="InterPro" id="IPR051552">
    <property type="entry name" value="HptR"/>
</dbReference>
<evidence type="ECO:0000256" key="1">
    <source>
        <dbReference type="ARBA" id="ARBA00004496"/>
    </source>
</evidence>
<keyword evidence="4" id="KW-0902">Two-component regulatory system</keyword>
<dbReference type="SMART" id="SM00342">
    <property type="entry name" value="HTH_ARAC"/>
    <property type="match status" value="1"/>
</dbReference>
<dbReference type="PANTHER" id="PTHR42713">
    <property type="entry name" value="HISTIDINE KINASE-RELATED"/>
    <property type="match status" value="1"/>
</dbReference>
<feature type="modified residue" description="4-aspartylphosphate" evidence="8">
    <location>
        <position position="57"/>
    </location>
</feature>
<dbReference type="Pfam" id="PF12833">
    <property type="entry name" value="HTH_18"/>
    <property type="match status" value="1"/>
</dbReference>
<keyword evidence="5" id="KW-0805">Transcription regulation</keyword>
<feature type="domain" description="Response regulatory" evidence="11">
    <location>
        <begin position="5"/>
        <end position="122"/>
    </location>
</feature>
<keyword evidence="2" id="KW-0963">Cytoplasm</keyword>
<dbReference type="Proteomes" id="UP000535838">
    <property type="component" value="Unassembled WGS sequence"/>
</dbReference>
<comment type="subcellular location">
    <subcellularLocation>
        <location evidence="1">Cytoplasm</location>
    </subcellularLocation>
</comment>
<organism evidence="12 13">
    <name type="scientific">Cohnella thailandensis</name>
    <dbReference type="NCBI Taxonomy" id="557557"/>
    <lineage>
        <taxon>Bacteria</taxon>
        <taxon>Bacillati</taxon>
        <taxon>Bacillota</taxon>
        <taxon>Bacilli</taxon>
        <taxon>Bacillales</taxon>
        <taxon>Paenibacillaceae</taxon>
        <taxon>Cohnella</taxon>
    </lineage>
</organism>
<dbReference type="CDD" id="cd17536">
    <property type="entry name" value="REC_YesN-like"/>
    <property type="match status" value="1"/>
</dbReference>
<dbReference type="GO" id="GO:0005737">
    <property type="term" value="C:cytoplasm"/>
    <property type="evidence" value="ECO:0007669"/>
    <property type="project" value="UniProtKB-SubCell"/>
</dbReference>
<sequence length="542" mass="61353">MSMYRVLLVDDEPEVRSGLRYKIDWAKLGFEIAGEAGNGREALEALERERPHLMLTDIRMPTMGGLELLKQCEENYPRLRTVVLSGHDEFHYVKTAMQCGARDYLLKPVVRLELTNLLAKLKEELDREREASREREAEEYRRRQSLPHLREQLLLEWIRHDGEEGRRILRDEAKRLGMTEWLNESSRIRFLCAEYRLREGRIEGASDSGLFRLAFRMLCRELTEAPPWEGRAFAFSDRGHHRFMYFLVRSDDEGQEERIVRELAERVQTSVRTLLRAECVIGIGAPAASGKDMRAGYLSALTAWSRSLPGADSQICADGEAESPLAEGHAELERRLSQALENGDEAGFGRLLEAATESGGRQQRHVAAALFRTALLLEQVARRHGIDAPEAGEWMLPDSPWPWSAPAEARARLTGIAARIAERIRAGRATNGTEVVEAIRRDIEEGYMHELALSTMAERYHLNLTYLSELFKKQLGITFSDYVVQVRLRHAEQLLRDPAMRLADIAELSGFSTASYLSSVFKKHYGVSPSEFRSGGGEGAGG</sequence>
<accession>A0A841T1M4</accession>
<dbReference type="InterPro" id="IPR018060">
    <property type="entry name" value="HTH_AraC"/>
</dbReference>
<dbReference type="InterPro" id="IPR020449">
    <property type="entry name" value="Tscrpt_reg_AraC-type_HTH"/>
</dbReference>
<dbReference type="EMBL" id="JACJVQ010000022">
    <property type="protein sequence ID" value="MBB6637452.1"/>
    <property type="molecule type" value="Genomic_DNA"/>
</dbReference>
<keyword evidence="3 8" id="KW-0597">Phosphoprotein</keyword>
<evidence type="ECO:0000259" key="11">
    <source>
        <dbReference type="PROSITE" id="PS50110"/>
    </source>
</evidence>
<evidence type="ECO:0000259" key="10">
    <source>
        <dbReference type="PROSITE" id="PS01124"/>
    </source>
</evidence>
<reference evidence="12 13" key="1">
    <citation type="submission" date="2020-08" db="EMBL/GenBank/DDBJ databases">
        <title>Cohnella phylogeny.</title>
        <authorList>
            <person name="Dunlap C."/>
        </authorList>
    </citation>
    <scope>NUCLEOTIDE SEQUENCE [LARGE SCALE GENOMIC DNA]</scope>
    <source>
        <strain evidence="12 13">DSM 25241</strain>
    </source>
</reference>